<dbReference type="PROSITE" id="PS51371">
    <property type="entry name" value="CBS"/>
    <property type="match status" value="2"/>
</dbReference>
<reference evidence="4 5" key="1">
    <citation type="journal article" date="2021" name="bioRxiv">
        <title>Unraveling nitrogen, sulfur and carbon metabolic pathways and microbial community transcriptional responses to substrate deprivation and toxicity stresses in a bioreactor mimicking anoxic brackish coastal sediment conditions.</title>
        <authorList>
            <person name="Martins P.D."/>
            <person name="Echeveste M.J."/>
            <person name="Arshad A."/>
            <person name="Kurth J."/>
            <person name="Ouboter H."/>
            <person name="Jetten M.S.M."/>
            <person name="Welte C.U."/>
        </authorList>
    </citation>
    <scope>NUCLEOTIDE SEQUENCE [LARGE SCALE GENOMIC DNA]</scope>
    <source>
        <strain evidence="4">MAG_38</strain>
    </source>
</reference>
<dbReference type="Proteomes" id="UP001197609">
    <property type="component" value="Unassembled WGS sequence"/>
</dbReference>
<dbReference type="Pfam" id="PF00571">
    <property type="entry name" value="CBS"/>
    <property type="match status" value="2"/>
</dbReference>
<keyword evidence="1 2" id="KW-0129">CBS domain</keyword>
<dbReference type="PANTHER" id="PTHR43080">
    <property type="entry name" value="CBS DOMAIN-CONTAINING PROTEIN CBSX3, MITOCHONDRIAL"/>
    <property type="match status" value="1"/>
</dbReference>
<dbReference type="SUPFAM" id="SSF54631">
    <property type="entry name" value="CBS-domain pair"/>
    <property type="match status" value="1"/>
</dbReference>
<feature type="domain" description="CBS" evidence="3">
    <location>
        <begin position="37"/>
        <end position="92"/>
    </location>
</feature>
<comment type="caution">
    <text evidence="4">The sequence shown here is derived from an EMBL/GenBank/DDBJ whole genome shotgun (WGS) entry which is preliminary data.</text>
</comment>
<dbReference type="PANTHER" id="PTHR43080:SF2">
    <property type="entry name" value="CBS DOMAIN-CONTAINING PROTEIN"/>
    <property type="match status" value="1"/>
</dbReference>
<feature type="domain" description="CBS" evidence="3">
    <location>
        <begin position="100"/>
        <end position="158"/>
    </location>
</feature>
<proteinExistence type="predicted"/>
<dbReference type="InterPro" id="IPR046342">
    <property type="entry name" value="CBS_dom_sf"/>
</dbReference>
<gene>
    <name evidence="4" type="ORF">K8G79_04210</name>
</gene>
<evidence type="ECO:0000256" key="2">
    <source>
        <dbReference type="PROSITE-ProRule" id="PRU00703"/>
    </source>
</evidence>
<evidence type="ECO:0000313" key="4">
    <source>
        <dbReference type="EMBL" id="MBZ0159330.1"/>
    </source>
</evidence>
<name>A0AAJ1EJ02_9BACT</name>
<evidence type="ECO:0000256" key="1">
    <source>
        <dbReference type="ARBA" id="ARBA00023122"/>
    </source>
</evidence>
<evidence type="ECO:0000313" key="5">
    <source>
        <dbReference type="Proteomes" id="UP001197609"/>
    </source>
</evidence>
<dbReference type="InterPro" id="IPR051257">
    <property type="entry name" value="Diverse_CBS-Domain"/>
</dbReference>
<accession>A0AAJ1EJ02</accession>
<sequence>MGIAASEFEDAYDDVEADEDAEKLCCAILTEPIRGLGFREPICIQSATTVRDATTAMNDAHVGCVLVMEGDRLIGIFTERDLLKKVVGQLDLDSPIGEIMTPNPETMGIDDGIAYALNKMHIGGYRHIPVLDRQGRPVGVVSMRDVVRFIVSLFPAAVLNVPPEPGLAARGLHGG</sequence>
<dbReference type="InterPro" id="IPR000644">
    <property type="entry name" value="CBS_dom"/>
</dbReference>
<evidence type="ECO:0000259" key="3">
    <source>
        <dbReference type="PROSITE" id="PS51371"/>
    </source>
</evidence>
<dbReference type="Gene3D" id="3.10.580.10">
    <property type="entry name" value="CBS-domain"/>
    <property type="match status" value="1"/>
</dbReference>
<dbReference type="SMART" id="SM00116">
    <property type="entry name" value="CBS"/>
    <property type="match status" value="2"/>
</dbReference>
<dbReference type="EMBL" id="JAIOIU010000042">
    <property type="protein sequence ID" value="MBZ0159330.1"/>
    <property type="molecule type" value="Genomic_DNA"/>
</dbReference>
<dbReference type="AlphaFoldDB" id="A0AAJ1EJ02"/>
<protein>
    <submittedName>
        <fullName evidence="4">CBS domain-containing protein</fullName>
    </submittedName>
</protein>
<organism evidence="4 5">
    <name type="scientific">Candidatus Methylomirabilis tolerans</name>
    <dbReference type="NCBI Taxonomy" id="3123416"/>
    <lineage>
        <taxon>Bacteria</taxon>
        <taxon>Candidatus Methylomirabilota</taxon>
        <taxon>Candidatus Methylomirabilia</taxon>
        <taxon>Candidatus Methylomirabilales</taxon>
        <taxon>Candidatus Methylomirabilaceae</taxon>
        <taxon>Candidatus Methylomirabilis</taxon>
    </lineage>
</organism>